<proteinExistence type="predicted"/>
<evidence type="ECO:0000256" key="2">
    <source>
        <dbReference type="SAM" id="SignalP"/>
    </source>
</evidence>
<feature type="chain" id="PRO_5002163268" evidence="2">
    <location>
        <begin position="18"/>
        <end position="277"/>
    </location>
</feature>
<protein>
    <submittedName>
        <fullName evidence="3">Uncharacterized protein</fullName>
    </submittedName>
</protein>
<keyword evidence="1" id="KW-0812">Transmembrane</keyword>
<comment type="caution">
    <text evidence="3">The sequence shown here is derived from an EMBL/GenBank/DDBJ whole genome shotgun (WGS) entry which is preliminary data.</text>
</comment>
<feature type="transmembrane region" description="Helical" evidence="1">
    <location>
        <begin position="236"/>
        <end position="261"/>
    </location>
</feature>
<organism evidence="3 4">
    <name type="scientific">Thelohanellus kitauei</name>
    <name type="common">Myxosporean</name>
    <dbReference type="NCBI Taxonomy" id="669202"/>
    <lineage>
        <taxon>Eukaryota</taxon>
        <taxon>Metazoa</taxon>
        <taxon>Cnidaria</taxon>
        <taxon>Myxozoa</taxon>
        <taxon>Myxosporea</taxon>
        <taxon>Bivalvulida</taxon>
        <taxon>Platysporina</taxon>
        <taxon>Myxobolidae</taxon>
        <taxon>Thelohanellus</taxon>
    </lineage>
</organism>
<gene>
    <name evidence="3" type="ORF">RF11_01883</name>
</gene>
<dbReference type="EMBL" id="JWZT01002896">
    <property type="protein sequence ID" value="KII68193.1"/>
    <property type="molecule type" value="Genomic_DNA"/>
</dbReference>
<evidence type="ECO:0000313" key="3">
    <source>
        <dbReference type="EMBL" id="KII68193.1"/>
    </source>
</evidence>
<evidence type="ECO:0000313" key="4">
    <source>
        <dbReference type="Proteomes" id="UP000031668"/>
    </source>
</evidence>
<accession>A0A0C2JG67</accession>
<evidence type="ECO:0000256" key="1">
    <source>
        <dbReference type="SAM" id="Phobius"/>
    </source>
</evidence>
<reference evidence="3 4" key="1">
    <citation type="journal article" date="2014" name="Genome Biol. Evol.">
        <title>The genome of the myxosporean Thelohanellus kitauei shows adaptations to nutrient acquisition within its fish host.</title>
        <authorList>
            <person name="Yang Y."/>
            <person name="Xiong J."/>
            <person name="Zhou Z."/>
            <person name="Huo F."/>
            <person name="Miao W."/>
            <person name="Ran C."/>
            <person name="Liu Y."/>
            <person name="Zhang J."/>
            <person name="Feng J."/>
            <person name="Wang M."/>
            <person name="Wang M."/>
            <person name="Wang L."/>
            <person name="Yao B."/>
        </authorList>
    </citation>
    <scope>NUCLEOTIDE SEQUENCE [LARGE SCALE GENOMIC DNA]</scope>
    <source>
        <strain evidence="3">Wuqing</strain>
    </source>
</reference>
<sequence length="277" mass="32281">MLIFTVALFSVFPHLRAEEVTQAEDATKAEEAPRENVLNLDTGSMKMTVTQKITIEYVHSKKRFTKFNENQFTFIKVVGPVIYMEFTNPDDESWCQIICLFSESDTEFELSHCEATFQLGARTSLIRHKLENKYRFKKTSKYEITNIFLTYFIDEARGKYIELSIFKLNIDFEGATQVCEWRYDEPENNVPGNEFGILVFPCGKDDGSVLTIKDMTVFVSYSVRCFNDQKIRQLDLFWKLMIILIIIIAYEVLLAAISFRLEQKPKTSKKLSQRNIN</sequence>
<feature type="signal peptide" evidence="2">
    <location>
        <begin position="1"/>
        <end position="17"/>
    </location>
</feature>
<keyword evidence="1" id="KW-0472">Membrane</keyword>
<dbReference type="Proteomes" id="UP000031668">
    <property type="component" value="Unassembled WGS sequence"/>
</dbReference>
<keyword evidence="2" id="KW-0732">Signal</keyword>
<dbReference type="AlphaFoldDB" id="A0A0C2JG67"/>
<name>A0A0C2JG67_THEKT</name>
<keyword evidence="4" id="KW-1185">Reference proteome</keyword>
<keyword evidence="1" id="KW-1133">Transmembrane helix</keyword>